<organism evidence="2 3">
    <name type="scientific">Enterococcus termitis</name>
    <dbReference type="NCBI Taxonomy" id="332950"/>
    <lineage>
        <taxon>Bacteria</taxon>
        <taxon>Bacillati</taxon>
        <taxon>Bacillota</taxon>
        <taxon>Bacilli</taxon>
        <taxon>Lactobacillales</taxon>
        <taxon>Enterococcaceae</taxon>
        <taxon>Enterococcus</taxon>
    </lineage>
</organism>
<feature type="transmembrane region" description="Helical" evidence="1">
    <location>
        <begin position="295"/>
        <end position="315"/>
    </location>
</feature>
<feature type="transmembrane region" description="Helical" evidence="1">
    <location>
        <begin position="205"/>
        <end position="221"/>
    </location>
</feature>
<keyword evidence="1" id="KW-0812">Transmembrane</keyword>
<feature type="transmembrane region" description="Helical" evidence="1">
    <location>
        <begin position="327"/>
        <end position="346"/>
    </location>
</feature>
<keyword evidence="1" id="KW-0472">Membrane</keyword>
<gene>
    <name evidence="2" type="ORF">BCR25_03950</name>
</gene>
<dbReference type="AlphaFoldDB" id="A0A1E5GVT3"/>
<feature type="transmembrane region" description="Helical" evidence="1">
    <location>
        <begin position="17"/>
        <end position="38"/>
    </location>
</feature>
<evidence type="ECO:0000313" key="2">
    <source>
        <dbReference type="EMBL" id="OEG16757.1"/>
    </source>
</evidence>
<feature type="transmembrane region" description="Helical" evidence="1">
    <location>
        <begin position="106"/>
        <end position="124"/>
    </location>
</feature>
<evidence type="ECO:0000313" key="3">
    <source>
        <dbReference type="Proteomes" id="UP000095094"/>
    </source>
</evidence>
<reference evidence="3" key="1">
    <citation type="submission" date="2016-09" db="EMBL/GenBank/DDBJ databases">
        <authorList>
            <person name="Gulvik C.A."/>
        </authorList>
    </citation>
    <scope>NUCLEOTIDE SEQUENCE [LARGE SCALE GENOMIC DNA]</scope>
    <source>
        <strain evidence="3">LMG 8895</strain>
    </source>
</reference>
<feature type="transmembrane region" description="Helical" evidence="1">
    <location>
        <begin position="81"/>
        <end position="100"/>
    </location>
</feature>
<accession>A0A1E5GVT3</accession>
<protein>
    <submittedName>
        <fullName evidence="2">Uncharacterized protein</fullName>
    </submittedName>
</protein>
<keyword evidence="3" id="KW-1185">Reference proteome</keyword>
<evidence type="ECO:0000256" key="1">
    <source>
        <dbReference type="SAM" id="Phobius"/>
    </source>
</evidence>
<dbReference type="EMBL" id="MIJY01000012">
    <property type="protein sequence ID" value="OEG16757.1"/>
    <property type="molecule type" value="Genomic_DNA"/>
</dbReference>
<feature type="transmembrane region" description="Helical" evidence="1">
    <location>
        <begin position="136"/>
        <end position="153"/>
    </location>
</feature>
<dbReference type="Proteomes" id="UP000095094">
    <property type="component" value="Unassembled WGS sequence"/>
</dbReference>
<dbReference type="Pfam" id="PF14264">
    <property type="entry name" value="Glucos_trans_II"/>
    <property type="match status" value="1"/>
</dbReference>
<dbReference type="InterPro" id="IPR025686">
    <property type="entry name" value="Glucos_trans_II"/>
</dbReference>
<comment type="caution">
    <text evidence="2">The sequence shown here is derived from an EMBL/GenBank/DDBJ whole genome shotgun (WGS) entry which is preliminary data.</text>
</comment>
<dbReference type="RefSeq" id="WP_069663154.1">
    <property type="nucleotide sequence ID" value="NZ_JBHUJJ010000001.1"/>
</dbReference>
<dbReference type="OrthoDB" id="2043221at2"/>
<feature type="transmembrane region" description="Helical" evidence="1">
    <location>
        <begin position="358"/>
        <end position="379"/>
    </location>
</feature>
<keyword evidence="1" id="KW-1133">Transmembrane helix</keyword>
<sequence length="492" mass="56026">MIYQISALTDWSKKNKALLLMTVIIYQLAILAIGLVNFPYMDDTVRQQAGNTDFASTYSRWGSEVASWLVQGSRHLTDMGLLTHILTGFILAISSIIVVYTLNNKTLRFFPLVVSTLIGLNPWFLQCISFRFDSPYMALSILFSVLPFLWWESKRSIFFILSTFSIFMMCNTYQASSGIYIIMVLALALKTLLAGGKISDPLKKVFLSAGAYIVAMLMYFIETKFNPELAARGGNVAIAKLRDIPATLFTNSSMYLQQISDQSTKIWFILFLFLIIFFIVFSVKNAKITPFKSLIYLVLYLILGAILSYGVFLIFPEKLALAAPRYAYGFGVFTSITCILLLDYKLTQPILNVTVKGTAGLFCFYLLSFPFVFASSLYYQKGAFERQSVMLAMTLKNLVTTETKEVYASMLFKDSPVFDNTKRNYPILQDMVPPNTAIFFPNQVVFKTYTGMNIMIQPFDLASFDKEHSELKSTDYYYDIYEKEKKLYILVK</sequence>
<name>A0A1E5GVT3_9ENTE</name>
<proteinExistence type="predicted"/>
<feature type="transmembrane region" description="Helical" evidence="1">
    <location>
        <begin position="173"/>
        <end position="193"/>
    </location>
</feature>
<feature type="transmembrane region" description="Helical" evidence="1">
    <location>
        <begin position="266"/>
        <end position="283"/>
    </location>
</feature>